<dbReference type="EMBL" id="JARKNE010000003">
    <property type="protein sequence ID" value="KAK5839926.1"/>
    <property type="molecule type" value="Genomic_DNA"/>
</dbReference>
<keyword evidence="3" id="KW-1185">Reference proteome</keyword>
<protein>
    <recommendedName>
        <fullName evidence="1">5'-3' DNA helicase ZGRF1-like N-terminal domain-containing protein</fullName>
    </recommendedName>
</protein>
<dbReference type="Pfam" id="PF10382">
    <property type="entry name" value="ZGRF1-like_N"/>
    <property type="match status" value="2"/>
</dbReference>
<feature type="domain" description="5'-3' DNA helicase ZGRF1-like N-terminal" evidence="1">
    <location>
        <begin position="317"/>
        <end position="393"/>
    </location>
</feature>
<accession>A0ABR0QKT0</accession>
<dbReference type="PANTHER" id="PTHR28535">
    <property type="entry name" value="ZINC FINGER GRF-TYPE CONTAINING 1"/>
    <property type="match status" value="1"/>
</dbReference>
<name>A0ABR0QKT0_GOSAR</name>
<evidence type="ECO:0000313" key="2">
    <source>
        <dbReference type="EMBL" id="KAK5839926.1"/>
    </source>
</evidence>
<dbReference type="InterPro" id="IPR018838">
    <property type="entry name" value="ZGRF1-like_N"/>
</dbReference>
<feature type="domain" description="5'-3' DNA helicase ZGRF1-like N-terminal" evidence="1">
    <location>
        <begin position="191"/>
        <end position="258"/>
    </location>
</feature>
<dbReference type="InterPro" id="IPR052800">
    <property type="entry name" value="DNA_Repair_Helicase_ZGRF1"/>
</dbReference>
<sequence>MRCEACGKSFETVKNQWQIICKIRGESGFGWDDNMKMITCDKTTYDAAVMAHKKYEPFLNKSIDHYDEMALVVGKDMATGSFARTFADIDLDDGNQDSMPLDCYNEEDEEVRTNVSSSGTSKCKRKNVQESVVDEQVKFVSEQLGKIANALEQFTADKTPQLYEQVMSMEEEGFHDDFLRSVMEEEKEKRRWSVAYTKHIKQKRKVYHDGFLDLHISSNKLMLYDESDKLLECRMLRRDEVVSSAQTLTFAAYFVDVGLLQSPPYLNFSDARKKSNEVKPIDRSLSPSQKIIREFKKNELQKYVALQTGPTTTKASVTEWQVLYTTQVTQKAKKYHDGFLKLVNSAALQRQIMLYDGSKKLINSRFLNKDEVIQSGESITFDAHLVNIGEAEGSHPGLMDSDVHVSNYNAAGKTKMIHRVQNRLKTRKLFLKGKPQKIASSKVYSDPSFIIPISAETKSSQNISADKPLRDATQILSILRKPMIQVGIATQSIAKNVMNPVSSVKDPQNSYSTKNFIECSQLQEISIAHHGSSGKLDNTESNECIDIKIPPDIYSKGLDSVAKSSCSGNKSSKNTEVRNLHQVHSENLESYTKCCNEESVLGSWSRAAETCHERVGLMEDCTEVKNSREAGRCPSFDLGFD</sequence>
<evidence type="ECO:0000259" key="1">
    <source>
        <dbReference type="Pfam" id="PF10382"/>
    </source>
</evidence>
<gene>
    <name evidence="2" type="ORF">PVK06_008782</name>
</gene>
<reference evidence="2 3" key="1">
    <citation type="submission" date="2023-03" db="EMBL/GenBank/DDBJ databases">
        <title>WGS of Gossypium arboreum.</title>
        <authorList>
            <person name="Yu D."/>
        </authorList>
    </citation>
    <scope>NUCLEOTIDE SEQUENCE [LARGE SCALE GENOMIC DNA]</scope>
    <source>
        <tissue evidence="2">Leaf</tissue>
    </source>
</reference>
<evidence type="ECO:0000313" key="3">
    <source>
        <dbReference type="Proteomes" id="UP001358586"/>
    </source>
</evidence>
<comment type="caution">
    <text evidence="2">The sequence shown here is derived from an EMBL/GenBank/DDBJ whole genome shotgun (WGS) entry which is preliminary data.</text>
</comment>
<dbReference type="Proteomes" id="UP001358586">
    <property type="component" value="Chromosome 3"/>
</dbReference>
<organism evidence="2 3">
    <name type="scientific">Gossypium arboreum</name>
    <name type="common">Tree cotton</name>
    <name type="synonym">Gossypium nanking</name>
    <dbReference type="NCBI Taxonomy" id="29729"/>
    <lineage>
        <taxon>Eukaryota</taxon>
        <taxon>Viridiplantae</taxon>
        <taxon>Streptophyta</taxon>
        <taxon>Embryophyta</taxon>
        <taxon>Tracheophyta</taxon>
        <taxon>Spermatophyta</taxon>
        <taxon>Magnoliopsida</taxon>
        <taxon>eudicotyledons</taxon>
        <taxon>Gunneridae</taxon>
        <taxon>Pentapetalae</taxon>
        <taxon>rosids</taxon>
        <taxon>malvids</taxon>
        <taxon>Malvales</taxon>
        <taxon>Malvaceae</taxon>
        <taxon>Malvoideae</taxon>
        <taxon>Gossypium</taxon>
    </lineage>
</organism>
<proteinExistence type="predicted"/>
<dbReference type="PANTHER" id="PTHR28535:SF1">
    <property type="entry name" value="PROTEIN ZGRF1"/>
    <property type="match status" value="1"/>
</dbReference>